<evidence type="ECO:0000313" key="3">
    <source>
        <dbReference type="Proteomes" id="UP000321617"/>
    </source>
</evidence>
<sequence>MVGKGADRRRRIDCRRVKPNGYACKNRVTWQNAECDKHEGKGLPRLPEGERGPVRIPGYSDKPPRRRTRTAPAGSSRKAATPRPPKIPSPRRSPEEEARARELKLAVDQVRRMQRRDLIPKVQRQAAFATTGESWIRVVHQPIPRCEGIAKTARSLLRGAEIVNTWLTRATGLTGVEREFVRQLVGSLPVPGTTDMVMAARALQVVGVMMCLGNGVRLRDCPTFVDIVRVDGRPLMKHLLTTAAQDWTTLATTPAA</sequence>
<proteinExistence type="predicted"/>
<evidence type="ECO:0000313" key="2">
    <source>
        <dbReference type="EMBL" id="TWJ06370.1"/>
    </source>
</evidence>
<feature type="region of interest" description="Disordered" evidence="1">
    <location>
        <begin position="33"/>
        <end position="99"/>
    </location>
</feature>
<reference evidence="2 3" key="1">
    <citation type="journal article" date="2013" name="Stand. Genomic Sci.">
        <title>Genomic Encyclopedia of Type Strains, Phase I: The one thousand microbial genomes (KMG-I) project.</title>
        <authorList>
            <person name="Kyrpides N.C."/>
            <person name="Woyke T."/>
            <person name="Eisen J.A."/>
            <person name="Garrity G."/>
            <person name="Lilburn T.G."/>
            <person name="Beck B.J."/>
            <person name="Whitman W.B."/>
            <person name="Hugenholtz P."/>
            <person name="Klenk H.P."/>
        </authorList>
    </citation>
    <scope>NUCLEOTIDE SEQUENCE [LARGE SCALE GENOMIC DNA]</scope>
    <source>
        <strain evidence="2 3">DSM 45044</strain>
    </source>
</reference>
<keyword evidence="3" id="KW-1185">Reference proteome</keyword>
<protein>
    <submittedName>
        <fullName evidence="2">Uncharacterized protein</fullName>
    </submittedName>
</protein>
<comment type="caution">
    <text evidence="2">The sequence shown here is derived from an EMBL/GenBank/DDBJ whole genome shotgun (WGS) entry which is preliminary data.</text>
</comment>
<dbReference type="EMBL" id="VLLL01000013">
    <property type="protein sequence ID" value="TWJ06370.1"/>
    <property type="molecule type" value="Genomic_DNA"/>
</dbReference>
<name>A0A562UL86_9ACTN</name>
<dbReference type="Proteomes" id="UP000321617">
    <property type="component" value="Unassembled WGS sequence"/>
</dbReference>
<evidence type="ECO:0000256" key="1">
    <source>
        <dbReference type="SAM" id="MobiDB-lite"/>
    </source>
</evidence>
<organism evidence="2 3">
    <name type="scientific">Stackebrandtia albiflava</name>
    <dbReference type="NCBI Taxonomy" id="406432"/>
    <lineage>
        <taxon>Bacteria</taxon>
        <taxon>Bacillati</taxon>
        <taxon>Actinomycetota</taxon>
        <taxon>Actinomycetes</taxon>
        <taxon>Glycomycetales</taxon>
        <taxon>Glycomycetaceae</taxon>
        <taxon>Stackebrandtia</taxon>
    </lineage>
</organism>
<dbReference type="AlphaFoldDB" id="A0A562UL86"/>
<gene>
    <name evidence="2" type="ORF">LX16_5334</name>
</gene>
<feature type="compositionally biased region" description="Basic and acidic residues" evidence="1">
    <location>
        <begin position="34"/>
        <end position="53"/>
    </location>
</feature>
<accession>A0A562UL86</accession>